<feature type="region of interest" description="Disordered" evidence="6">
    <location>
        <begin position="24"/>
        <end position="49"/>
    </location>
</feature>
<reference evidence="8 9" key="1">
    <citation type="submission" date="2014-06" db="EMBL/GenBank/DDBJ databases">
        <title>Evolutionary Origins and Diversification of the Mycorrhizal Mutualists.</title>
        <authorList>
            <consortium name="DOE Joint Genome Institute"/>
            <consortium name="Mycorrhizal Genomics Consortium"/>
            <person name="Kohler A."/>
            <person name="Kuo A."/>
            <person name="Nagy L.G."/>
            <person name="Floudas D."/>
            <person name="Copeland A."/>
            <person name="Barry K.W."/>
            <person name="Cichocki N."/>
            <person name="Veneault-Fourrey C."/>
            <person name="LaButti K."/>
            <person name="Lindquist E.A."/>
            <person name="Lipzen A."/>
            <person name="Lundell T."/>
            <person name="Morin E."/>
            <person name="Murat C."/>
            <person name="Riley R."/>
            <person name="Ohm R."/>
            <person name="Sun H."/>
            <person name="Tunlid A."/>
            <person name="Henrissat B."/>
            <person name="Grigoriev I.V."/>
            <person name="Hibbett D.S."/>
            <person name="Martin F."/>
        </authorList>
    </citation>
    <scope>NUCLEOTIDE SEQUENCE [LARGE SCALE GENOMIC DNA]</scope>
    <source>
        <strain evidence="8 9">SS14</strain>
    </source>
</reference>
<dbReference type="HOGENOM" id="CLU_394389_0_0_1"/>
<gene>
    <name evidence="8" type="ORF">M422DRAFT_262406</name>
</gene>
<proteinExistence type="predicted"/>
<feature type="domain" description="HAT C-terminal dimerisation" evidence="7">
    <location>
        <begin position="566"/>
        <end position="648"/>
    </location>
</feature>
<dbReference type="InterPro" id="IPR012337">
    <property type="entry name" value="RNaseH-like_sf"/>
</dbReference>
<dbReference type="OrthoDB" id="2790258at2759"/>
<evidence type="ECO:0000259" key="7">
    <source>
        <dbReference type="Pfam" id="PF05699"/>
    </source>
</evidence>
<protein>
    <submittedName>
        <fullName evidence="8">Unplaced genomic scaffold SPHSTscaffold_114, whole genome shotgun sequence</fullName>
    </submittedName>
</protein>
<accession>A0A0C9UKS2</accession>
<evidence type="ECO:0000313" key="8">
    <source>
        <dbReference type="EMBL" id="KIJ35444.1"/>
    </source>
</evidence>
<dbReference type="Pfam" id="PF05699">
    <property type="entry name" value="Dimer_Tnp_hAT"/>
    <property type="match status" value="1"/>
</dbReference>
<name>A0A0C9UKS2_SPHS4</name>
<dbReference type="InterPro" id="IPR052035">
    <property type="entry name" value="ZnF_BED_domain_contain"/>
</dbReference>
<keyword evidence="4" id="KW-0862">Zinc</keyword>
<dbReference type="Proteomes" id="UP000054279">
    <property type="component" value="Unassembled WGS sequence"/>
</dbReference>
<evidence type="ECO:0000256" key="6">
    <source>
        <dbReference type="SAM" id="MobiDB-lite"/>
    </source>
</evidence>
<keyword evidence="3" id="KW-0863">Zinc-finger</keyword>
<dbReference type="PANTHER" id="PTHR46481:SF10">
    <property type="entry name" value="ZINC FINGER BED DOMAIN-CONTAINING PROTEIN 39"/>
    <property type="match status" value="1"/>
</dbReference>
<evidence type="ECO:0000256" key="3">
    <source>
        <dbReference type="ARBA" id="ARBA00022771"/>
    </source>
</evidence>
<evidence type="ECO:0000256" key="4">
    <source>
        <dbReference type="ARBA" id="ARBA00022833"/>
    </source>
</evidence>
<evidence type="ECO:0000256" key="2">
    <source>
        <dbReference type="ARBA" id="ARBA00022723"/>
    </source>
</evidence>
<dbReference type="GO" id="GO:0046983">
    <property type="term" value="F:protein dimerization activity"/>
    <property type="evidence" value="ECO:0007669"/>
    <property type="project" value="InterPro"/>
</dbReference>
<dbReference type="AlphaFoldDB" id="A0A0C9UKS2"/>
<organism evidence="8 9">
    <name type="scientific">Sphaerobolus stellatus (strain SS14)</name>
    <dbReference type="NCBI Taxonomy" id="990650"/>
    <lineage>
        <taxon>Eukaryota</taxon>
        <taxon>Fungi</taxon>
        <taxon>Dikarya</taxon>
        <taxon>Basidiomycota</taxon>
        <taxon>Agaricomycotina</taxon>
        <taxon>Agaricomycetes</taxon>
        <taxon>Phallomycetidae</taxon>
        <taxon>Geastrales</taxon>
        <taxon>Sphaerobolaceae</taxon>
        <taxon>Sphaerobolus</taxon>
    </lineage>
</organism>
<keyword evidence="5" id="KW-0539">Nucleus</keyword>
<keyword evidence="2" id="KW-0479">Metal-binding</keyword>
<evidence type="ECO:0000256" key="5">
    <source>
        <dbReference type="ARBA" id="ARBA00023242"/>
    </source>
</evidence>
<dbReference type="SUPFAM" id="SSF53098">
    <property type="entry name" value="Ribonuclease H-like"/>
    <property type="match status" value="1"/>
</dbReference>
<comment type="subcellular location">
    <subcellularLocation>
        <location evidence="1">Nucleus</location>
    </subcellularLocation>
</comment>
<evidence type="ECO:0000256" key="1">
    <source>
        <dbReference type="ARBA" id="ARBA00004123"/>
    </source>
</evidence>
<dbReference type="InterPro" id="IPR008906">
    <property type="entry name" value="HATC_C_dom"/>
</dbReference>
<sequence length="699" mass="79454">MAGSIADDNIEMIADPPVRGYTKKRIISDSDDEIQEISDPSVENPKKKQKTLALVNAPGQSTCSGRSHQTQAIETARKKSQNNNKLKERLGQAVSLGSQPTLDGHLVKIPPKIPFSPERLSGALVKLISACDLPFSLVEKLEFVDIIHVLKSDIRDVDIPGRKAMVSAVMKEFELEKRLLKDRLKAMPSDVSLTIDAWSSDTMDSYLGITGHYVNKAWELEDDIIGFKELSGSHSGNNLAEYVVECLIELGIEKKLGWITTDNATNNDTMVKHIEELLFKKGIEWDSSTRHIQCMPHIYNLGVIDVLKSLTTHQPFRDAIEATETTLTPEQLADLVVALRGFMSLPNTKKPFERFKGTLELLLNVVTRWSSTYFMLHCACKLRKALDAIVQHWDYSEVLSKFKVSEAGWKRIELILNILEKAHIGQQMLSGDRYPTLYKAIPALEHLQAEWETLQDKYEEDHPVKVVLQAGLDKLGIYYLKMESTDAYAIVMILTPYVKMLYLEEWWTERAPLKPTKTLSDQVHDAFLERFETTYMKSIEALQLTNVKQSAIWGKSSTRPLKLKNEAERYLGEDVTLHPENGGPDILAYWKSVQHVYPQLSRMAMDYLTIQGSAMPVERVWSAASDTDTKKCNRLSSEHLAALQFLKNVYRKHRVRQMTAEEKREFCEERLRQIDIVDGQDDTVGTANPKFIDIVLEFD</sequence>
<dbReference type="EMBL" id="KN837189">
    <property type="protein sequence ID" value="KIJ35444.1"/>
    <property type="molecule type" value="Genomic_DNA"/>
</dbReference>
<dbReference type="GO" id="GO:0008270">
    <property type="term" value="F:zinc ion binding"/>
    <property type="evidence" value="ECO:0007669"/>
    <property type="project" value="UniProtKB-KW"/>
</dbReference>
<evidence type="ECO:0000313" key="9">
    <source>
        <dbReference type="Proteomes" id="UP000054279"/>
    </source>
</evidence>
<keyword evidence="9" id="KW-1185">Reference proteome</keyword>
<dbReference type="GO" id="GO:0005634">
    <property type="term" value="C:nucleus"/>
    <property type="evidence" value="ECO:0007669"/>
    <property type="project" value="UniProtKB-SubCell"/>
</dbReference>
<dbReference type="PANTHER" id="PTHR46481">
    <property type="entry name" value="ZINC FINGER BED DOMAIN-CONTAINING PROTEIN 4"/>
    <property type="match status" value="1"/>
</dbReference>